<dbReference type="OrthoDB" id="9837at2157"/>
<reference evidence="3 4" key="1">
    <citation type="submission" date="2016-11" db="EMBL/GenBank/DDBJ databases">
        <authorList>
            <person name="Jaros S."/>
            <person name="Januszkiewicz K."/>
            <person name="Wedrychowicz H."/>
        </authorList>
    </citation>
    <scope>NUCLEOTIDE SEQUENCE [LARGE SCALE GENOMIC DNA]</scope>
    <source>
        <strain evidence="3 4">DSM 9297</strain>
    </source>
</reference>
<dbReference type="Pfam" id="PF00004">
    <property type="entry name" value="AAA"/>
    <property type="match status" value="1"/>
</dbReference>
<protein>
    <submittedName>
        <fullName evidence="3">MoxR-like ATPase</fullName>
    </submittedName>
</protein>
<dbReference type="SMART" id="SM00382">
    <property type="entry name" value="AAA"/>
    <property type="match status" value="1"/>
</dbReference>
<dbReference type="SUPFAM" id="SSF52540">
    <property type="entry name" value="P-loop containing nucleoside triphosphate hydrolases"/>
    <property type="match status" value="1"/>
</dbReference>
<dbReference type="InterPro" id="IPR050764">
    <property type="entry name" value="CbbQ/NirQ/NorQ/GpvN"/>
</dbReference>
<keyword evidence="4" id="KW-1185">Reference proteome</keyword>
<dbReference type="GO" id="GO:0005524">
    <property type="term" value="F:ATP binding"/>
    <property type="evidence" value="ECO:0007669"/>
    <property type="project" value="InterPro"/>
</dbReference>
<evidence type="ECO:0000259" key="2">
    <source>
        <dbReference type="SMART" id="SM00382"/>
    </source>
</evidence>
<sequence>MTRDADDPFARVTDADLAERFEAADYVADDRTVTTVHLALRLERPLLIEGPPGSGKTELAKVLATAFDADLIRLQCYEGLTAENALYEWNYTKQLLAVQADEGSVGASTPPGDTPSPAENGAAGESATDREGSVFAEEYLLERPLLRALRTDGETPPVLLIDEIDRADEEFEAFLLELLSDFQVSIPELGTVSADRTPVVVLTSNRTRGLSDALKRRCLYLNVRPPSFRTEYEIVRRKVPELDAAVAAEVCAVVARLREEAFLKRPGVAETLDWARAVAHLRHDEDDGEEHDPLTPEEIERTIGCLLKEVEDVDHVDTDLLEALRAAAADADPDQVAAERPAE</sequence>
<gene>
    <name evidence="3" type="ORF">SAMN05443636_2616</name>
</gene>
<accession>A0A1M5T2R9</accession>
<feature type="domain" description="AAA+ ATPase" evidence="2">
    <location>
        <begin position="42"/>
        <end position="224"/>
    </location>
</feature>
<feature type="region of interest" description="Disordered" evidence="1">
    <location>
        <begin position="102"/>
        <end position="130"/>
    </location>
</feature>
<dbReference type="InterPro" id="IPR027417">
    <property type="entry name" value="P-loop_NTPase"/>
</dbReference>
<dbReference type="STRING" id="43928.SAMN05443636_2616"/>
<dbReference type="GO" id="GO:0016887">
    <property type="term" value="F:ATP hydrolysis activity"/>
    <property type="evidence" value="ECO:0007669"/>
    <property type="project" value="InterPro"/>
</dbReference>
<dbReference type="AlphaFoldDB" id="A0A1M5T2R9"/>
<dbReference type="Proteomes" id="UP000184357">
    <property type="component" value="Unassembled WGS sequence"/>
</dbReference>
<dbReference type="Gene3D" id="3.40.50.300">
    <property type="entry name" value="P-loop containing nucleotide triphosphate hydrolases"/>
    <property type="match status" value="1"/>
</dbReference>
<dbReference type="PANTHER" id="PTHR42759">
    <property type="entry name" value="MOXR FAMILY PROTEIN"/>
    <property type="match status" value="1"/>
</dbReference>
<dbReference type="InterPro" id="IPR003593">
    <property type="entry name" value="AAA+_ATPase"/>
</dbReference>
<name>A0A1M5T2R9_9EURY</name>
<evidence type="ECO:0000256" key="1">
    <source>
        <dbReference type="SAM" id="MobiDB-lite"/>
    </source>
</evidence>
<dbReference type="CDD" id="cd00009">
    <property type="entry name" value="AAA"/>
    <property type="match status" value="1"/>
</dbReference>
<evidence type="ECO:0000313" key="3">
    <source>
        <dbReference type="EMBL" id="SHH44988.1"/>
    </source>
</evidence>
<dbReference type="EMBL" id="FQWV01000007">
    <property type="protein sequence ID" value="SHH44988.1"/>
    <property type="molecule type" value="Genomic_DNA"/>
</dbReference>
<dbReference type="InterPro" id="IPR003959">
    <property type="entry name" value="ATPase_AAA_core"/>
</dbReference>
<organism evidence="3 4">
    <name type="scientific">Halobaculum gomorrense</name>
    <dbReference type="NCBI Taxonomy" id="43928"/>
    <lineage>
        <taxon>Archaea</taxon>
        <taxon>Methanobacteriati</taxon>
        <taxon>Methanobacteriota</taxon>
        <taxon>Stenosarchaea group</taxon>
        <taxon>Halobacteria</taxon>
        <taxon>Halobacteriales</taxon>
        <taxon>Haloferacaceae</taxon>
        <taxon>Halobaculum</taxon>
    </lineage>
</organism>
<evidence type="ECO:0000313" key="4">
    <source>
        <dbReference type="Proteomes" id="UP000184357"/>
    </source>
</evidence>
<dbReference type="PANTHER" id="PTHR42759:SF1">
    <property type="entry name" value="MAGNESIUM-CHELATASE SUBUNIT CHLD"/>
    <property type="match status" value="1"/>
</dbReference>
<proteinExistence type="predicted"/>
<dbReference type="RefSeq" id="WP_073310276.1">
    <property type="nucleotide sequence ID" value="NZ_FQWV01000007.1"/>
</dbReference>